<accession>A0A0F9CIK8</accession>
<comment type="caution">
    <text evidence="1">The sequence shown here is derived from an EMBL/GenBank/DDBJ whole genome shotgun (WGS) entry which is preliminary data.</text>
</comment>
<dbReference type="EMBL" id="LAZR01046453">
    <property type="protein sequence ID" value="KKK96506.1"/>
    <property type="molecule type" value="Genomic_DNA"/>
</dbReference>
<organism evidence="1">
    <name type="scientific">marine sediment metagenome</name>
    <dbReference type="NCBI Taxonomy" id="412755"/>
    <lineage>
        <taxon>unclassified sequences</taxon>
        <taxon>metagenomes</taxon>
        <taxon>ecological metagenomes</taxon>
    </lineage>
</organism>
<gene>
    <name evidence="1" type="ORF">LCGC14_2662080</name>
</gene>
<name>A0A0F9CIK8_9ZZZZ</name>
<protein>
    <submittedName>
        <fullName evidence="1">Uncharacterized protein</fullName>
    </submittedName>
</protein>
<proteinExistence type="predicted"/>
<reference evidence="1" key="1">
    <citation type="journal article" date="2015" name="Nature">
        <title>Complex archaea that bridge the gap between prokaryotes and eukaryotes.</title>
        <authorList>
            <person name="Spang A."/>
            <person name="Saw J.H."/>
            <person name="Jorgensen S.L."/>
            <person name="Zaremba-Niedzwiedzka K."/>
            <person name="Martijn J."/>
            <person name="Lind A.E."/>
            <person name="van Eijk R."/>
            <person name="Schleper C."/>
            <person name="Guy L."/>
            <person name="Ettema T.J."/>
        </authorList>
    </citation>
    <scope>NUCLEOTIDE SEQUENCE</scope>
</reference>
<dbReference type="AlphaFoldDB" id="A0A0F9CIK8"/>
<sequence length="128" mass="14500">MNAILHHLLNLGRRVIHYIYPGPPADEGKAMKSGIYAIFGTENKDVVTEATAPEFRDWLAIKGINISFISDGTLNGCFMREQVPFLQWEIRTAFIVDAEAKGVTIYRVKEDGEAFTEAYEQEAKRRYG</sequence>
<evidence type="ECO:0000313" key="1">
    <source>
        <dbReference type="EMBL" id="KKK96506.1"/>
    </source>
</evidence>